<evidence type="ECO:0000313" key="5">
    <source>
        <dbReference type="EMBL" id="RNI23239.1"/>
    </source>
</evidence>
<dbReference type="EMBL" id="RJJQ01000005">
    <property type="protein sequence ID" value="RNI23239.1"/>
    <property type="molecule type" value="Genomic_DNA"/>
</dbReference>
<dbReference type="AlphaFoldDB" id="A0A3M9MCE8"/>
<evidence type="ECO:0000256" key="1">
    <source>
        <dbReference type="ARBA" id="ARBA00023015"/>
    </source>
</evidence>
<evidence type="ECO:0000313" key="6">
    <source>
        <dbReference type="Proteomes" id="UP000271678"/>
    </source>
</evidence>
<evidence type="ECO:0000259" key="4">
    <source>
        <dbReference type="PROSITE" id="PS50995"/>
    </source>
</evidence>
<protein>
    <submittedName>
        <fullName evidence="5">MarR family transcriptional regulator</fullName>
    </submittedName>
</protein>
<keyword evidence="3" id="KW-0804">Transcription</keyword>
<dbReference type="PROSITE" id="PS01117">
    <property type="entry name" value="HTH_MARR_1"/>
    <property type="match status" value="1"/>
</dbReference>
<dbReference type="InterPro" id="IPR036390">
    <property type="entry name" value="WH_DNA-bd_sf"/>
</dbReference>
<dbReference type="PANTHER" id="PTHR33164">
    <property type="entry name" value="TRANSCRIPTIONAL REGULATOR, MARR FAMILY"/>
    <property type="match status" value="1"/>
</dbReference>
<accession>A0A3M9MCE8</accession>
<dbReference type="PANTHER" id="PTHR33164:SF94">
    <property type="entry name" value="TRANSCRIPTIONAL REGULATORY PROTEIN-RELATED"/>
    <property type="match status" value="1"/>
</dbReference>
<feature type="domain" description="HTH marR-type" evidence="4">
    <location>
        <begin position="5"/>
        <end position="139"/>
    </location>
</feature>
<reference evidence="5 6" key="1">
    <citation type="submission" date="2018-11" db="EMBL/GenBank/DDBJ databases">
        <title>Draft genome of Simplicispira Flexivirga sp. BO-16.</title>
        <authorList>
            <person name="Im W.T."/>
        </authorList>
    </citation>
    <scope>NUCLEOTIDE SEQUENCE [LARGE SCALE GENOMIC DNA]</scope>
    <source>
        <strain evidence="5 6">BO-16</strain>
    </source>
</reference>
<evidence type="ECO:0000256" key="2">
    <source>
        <dbReference type="ARBA" id="ARBA00023125"/>
    </source>
</evidence>
<dbReference type="OrthoDB" id="3573114at2"/>
<dbReference type="InterPro" id="IPR000835">
    <property type="entry name" value="HTH_MarR-typ"/>
</dbReference>
<gene>
    <name evidence="5" type="ORF">EFY87_07350</name>
</gene>
<dbReference type="GO" id="GO:0006950">
    <property type="term" value="P:response to stress"/>
    <property type="evidence" value="ECO:0007669"/>
    <property type="project" value="TreeGrafter"/>
</dbReference>
<comment type="caution">
    <text evidence="5">The sequence shown here is derived from an EMBL/GenBank/DDBJ whole genome shotgun (WGS) entry which is preliminary data.</text>
</comment>
<dbReference type="InterPro" id="IPR039422">
    <property type="entry name" value="MarR/SlyA-like"/>
</dbReference>
<keyword evidence="6" id="KW-1185">Reference proteome</keyword>
<dbReference type="InterPro" id="IPR023187">
    <property type="entry name" value="Tscrpt_reg_MarR-type_CS"/>
</dbReference>
<dbReference type="RefSeq" id="WP_123270822.1">
    <property type="nucleotide sequence ID" value="NZ_RJJQ01000005.1"/>
</dbReference>
<dbReference type="GO" id="GO:0003677">
    <property type="term" value="F:DNA binding"/>
    <property type="evidence" value="ECO:0007669"/>
    <property type="project" value="UniProtKB-KW"/>
</dbReference>
<name>A0A3M9MCE8_9MICO</name>
<proteinExistence type="predicted"/>
<dbReference type="Pfam" id="PF01047">
    <property type="entry name" value="MarR"/>
    <property type="match status" value="1"/>
</dbReference>
<keyword evidence="1" id="KW-0805">Transcription regulation</keyword>
<organism evidence="5 6">
    <name type="scientific">Flexivirga caeni</name>
    <dbReference type="NCBI Taxonomy" id="2294115"/>
    <lineage>
        <taxon>Bacteria</taxon>
        <taxon>Bacillati</taxon>
        <taxon>Actinomycetota</taxon>
        <taxon>Actinomycetes</taxon>
        <taxon>Micrococcales</taxon>
        <taxon>Dermacoccaceae</taxon>
        <taxon>Flexivirga</taxon>
    </lineage>
</organism>
<dbReference type="GO" id="GO:0003700">
    <property type="term" value="F:DNA-binding transcription factor activity"/>
    <property type="evidence" value="ECO:0007669"/>
    <property type="project" value="InterPro"/>
</dbReference>
<dbReference type="InterPro" id="IPR036388">
    <property type="entry name" value="WH-like_DNA-bd_sf"/>
</dbReference>
<dbReference type="SUPFAM" id="SSF46785">
    <property type="entry name" value="Winged helix' DNA-binding domain"/>
    <property type="match status" value="1"/>
</dbReference>
<dbReference type="Proteomes" id="UP000271678">
    <property type="component" value="Unassembled WGS sequence"/>
</dbReference>
<sequence length="154" mass="16289">MRSRADELVTSLLTASRALVGVSAASLSTVEHTVTLPQFRTLVVLSQQGGSTVVGLAGRLQVNPSSAQRQVDRLVGTGLVARAENPADRRELVITLTAAGQQVVDEVTRRRRTVLAAIVRAMPPEQYDSLIEGLESFTRAAGEPAATDAAALGW</sequence>
<dbReference type="Gene3D" id="1.10.10.10">
    <property type="entry name" value="Winged helix-like DNA-binding domain superfamily/Winged helix DNA-binding domain"/>
    <property type="match status" value="1"/>
</dbReference>
<keyword evidence="2" id="KW-0238">DNA-binding</keyword>
<dbReference type="PROSITE" id="PS50995">
    <property type="entry name" value="HTH_MARR_2"/>
    <property type="match status" value="1"/>
</dbReference>
<evidence type="ECO:0000256" key="3">
    <source>
        <dbReference type="ARBA" id="ARBA00023163"/>
    </source>
</evidence>
<dbReference type="SMART" id="SM00347">
    <property type="entry name" value="HTH_MARR"/>
    <property type="match status" value="1"/>
</dbReference>